<dbReference type="OrthoDB" id="9785995at2"/>
<dbReference type="HOGENOM" id="CLU_538462_0_0_4"/>
<dbReference type="InterPro" id="IPR004498">
    <property type="entry name" value="Ribosomal_PrmA_MeTrfase"/>
</dbReference>
<reference evidence="7 8" key="1">
    <citation type="submission" date="2014-03" db="EMBL/GenBank/DDBJ databases">
        <title>Genome of Polynucleobacter strain MWH-MoK4.</title>
        <authorList>
            <person name="Hahn M.W."/>
        </authorList>
    </citation>
    <scope>NUCLEOTIDE SEQUENCE [LARGE SCALE GENOMIC DNA]</scope>
    <source>
        <strain evidence="7 8">MWH-MoK4</strain>
    </source>
</reference>
<dbReference type="Pfam" id="PF06325">
    <property type="entry name" value="PrmA"/>
    <property type="match status" value="1"/>
</dbReference>
<proteinExistence type="inferred from homology"/>
<evidence type="ECO:0000256" key="4">
    <source>
        <dbReference type="ARBA" id="ARBA00022679"/>
    </source>
</evidence>
<dbReference type="Proteomes" id="UP000061135">
    <property type="component" value="Chromosome"/>
</dbReference>
<dbReference type="PANTHER" id="PTHR43648">
    <property type="entry name" value="ELECTRON TRANSFER FLAVOPROTEIN BETA SUBUNIT LYSINE METHYLTRANSFERASE"/>
    <property type="match status" value="1"/>
</dbReference>
<keyword evidence="3 6" id="KW-0489">Methyltransferase</keyword>
<dbReference type="GO" id="GO:0016279">
    <property type="term" value="F:protein-lysine N-methyltransferase activity"/>
    <property type="evidence" value="ECO:0007669"/>
    <property type="project" value="TreeGrafter"/>
</dbReference>
<keyword evidence="4 6" id="KW-0808">Transferase</keyword>
<dbReference type="HAMAP" id="MF_00735">
    <property type="entry name" value="Methyltr_PrmA"/>
    <property type="match status" value="1"/>
</dbReference>
<organism evidence="7 8">
    <name type="scientific">Polynucleobacter duraquae</name>
    <dbReference type="NCBI Taxonomy" id="1835254"/>
    <lineage>
        <taxon>Bacteria</taxon>
        <taxon>Pseudomonadati</taxon>
        <taxon>Pseudomonadota</taxon>
        <taxon>Betaproteobacteria</taxon>
        <taxon>Burkholderiales</taxon>
        <taxon>Burkholderiaceae</taxon>
        <taxon>Polynucleobacter</taxon>
    </lineage>
</organism>
<comment type="function">
    <text evidence="6">Methylates ribosomal protein L11.</text>
</comment>
<comment type="subcellular location">
    <subcellularLocation>
        <location evidence="6">Cytoplasm</location>
    </subcellularLocation>
</comment>
<dbReference type="PATRIC" id="fig|576611.7.peg.215"/>
<dbReference type="Pfam" id="PF11906">
    <property type="entry name" value="DUF3426"/>
    <property type="match status" value="1"/>
</dbReference>
<dbReference type="GO" id="GO:0005840">
    <property type="term" value="C:ribosome"/>
    <property type="evidence" value="ECO:0007669"/>
    <property type="project" value="UniProtKB-KW"/>
</dbReference>
<dbReference type="EC" id="2.1.1.-" evidence="6"/>
<name>A0A0E3ZIK0_9BURK</name>
<keyword evidence="7" id="KW-0687">Ribonucleoprotein</keyword>
<feature type="binding site" evidence="6">
    <location>
        <position position="180"/>
    </location>
    <ligand>
        <name>S-adenosyl-L-methionine</name>
        <dbReference type="ChEBI" id="CHEBI:59789"/>
    </ligand>
</feature>
<dbReference type="STRING" id="1835254.CL55_00002130"/>
<evidence type="ECO:0000256" key="1">
    <source>
        <dbReference type="ARBA" id="ARBA00009741"/>
    </source>
</evidence>
<comment type="catalytic activity">
    <reaction evidence="6">
        <text>L-lysyl-[protein] + 3 S-adenosyl-L-methionine = N(6),N(6),N(6)-trimethyl-L-lysyl-[protein] + 3 S-adenosyl-L-homocysteine + 3 H(+)</text>
        <dbReference type="Rhea" id="RHEA:54192"/>
        <dbReference type="Rhea" id="RHEA-COMP:9752"/>
        <dbReference type="Rhea" id="RHEA-COMP:13826"/>
        <dbReference type="ChEBI" id="CHEBI:15378"/>
        <dbReference type="ChEBI" id="CHEBI:29969"/>
        <dbReference type="ChEBI" id="CHEBI:57856"/>
        <dbReference type="ChEBI" id="CHEBI:59789"/>
        <dbReference type="ChEBI" id="CHEBI:61961"/>
    </reaction>
</comment>
<dbReference type="CDD" id="cd02440">
    <property type="entry name" value="AdoMet_MTases"/>
    <property type="match status" value="1"/>
</dbReference>
<keyword evidence="8" id="KW-1185">Reference proteome</keyword>
<dbReference type="AlphaFoldDB" id="A0A0E3ZIK0"/>
<accession>A0A0E3ZIK0</accession>
<evidence type="ECO:0000256" key="6">
    <source>
        <dbReference type="HAMAP-Rule" id="MF_00735"/>
    </source>
</evidence>
<evidence type="ECO:0000313" key="8">
    <source>
        <dbReference type="Proteomes" id="UP000061135"/>
    </source>
</evidence>
<comment type="similarity">
    <text evidence="1 6">Belongs to the methyltransferase superfamily. PrmA family.</text>
</comment>
<dbReference type="InterPro" id="IPR021834">
    <property type="entry name" value="DUF3426"/>
</dbReference>
<dbReference type="EMBL" id="CP007501">
    <property type="protein sequence ID" value="AKD24546.1"/>
    <property type="molecule type" value="Genomic_DNA"/>
</dbReference>
<evidence type="ECO:0000256" key="2">
    <source>
        <dbReference type="ARBA" id="ARBA00022490"/>
    </source>
</evidence>
<keyword evidence="5 6" id="KW-0949">S-adenosyl-L-methionine</keyword>
<dbReference type="SUPFAM" id="SSF53335">
    <property type="entry name" value="S-adenosyl-L-methionine-dependent methyltransferases"/>
    <property type="match status" value="1"/>
</dbReference>
<keyword evidence="2 6" id="KW-0963">Cytoplasm</keyword>
<dbReference type="NCBIfam" id="TIGR00406">
    <property type="entry name" value="prmA"/>
    <property type="match status" value="1"/>
</dbReference>
<dbReference type="Gene3D" id="3.40.50.150">
    <property type="entry name" value="Vaccinia Virus protein VP39"/>
    <property type="match status" value="1"/>
</dbReference>
<protein>
    <recommendedName>
        <fullName evidence="6">Ribosomal protein L11 methyltransferase</fullName>
        <shortName evidence="6">L11 Mtase</shortName>
        <ecNumber evidence="6">2.1.1.-</ecNumber>
    </recommendedName>
</protein>
<gene>
    <name evidence="6" type="primary">prmA</name>
    <name evidence="7" type="ORF">CL55_00002130</name>
</gene>
<evidence type="ECO:0000313" key="7">
    <source>
        <dbReference type="EMBL" id="AKD24546.1"/>
    </source>
</evidence>
<dbReference type="GO" id="GO:0032259">
    <property type="term" value="P:methylation"/>
    <property type="evidence" value="ECO:0007669"/>
    <property type="project" value="UniProtKB-KW"/>
</dbReference>
<evidence type="ECO:0000256" key="5">
    <source>
        <dbReference type="ARBA" id="ARBA00022691"/>
    </source>
</evidence>
<sequence length="515" mass="56059">MSYRELVFTVPAEIAEPLGDALLEVGALSVTVEDDAAGGYDENPLYGEPGLSPEVQAWDRSSVTALFNPEIDDSDTENFIPELLASLQEAGFNLPAPQEKIVEEQDWVRLTQSQFTPIQIGERIWVVPSWHEAPTDPNAICLAVDPGLAFGTGSHPTTHLCLLWLEQNTQLANQSLLDYGCGSGILAIAAAKLGCKPVVGTDIDPQAMVAARSNAEINKTVIRFVLPNENAPELAAETKYDIVMANILANPLQVLAPALVNKMCPGGKIVLSGVLARQAEEVIATYSQWLKLSVWKESEGWVCLHGEFPTQGVLASSVDKNRVTSAPAQKKSFKFIFLSLFFLLLIVCGEHLSRNFLLPTLATRVDGSSSAIASSAFSLLQKLDEQLCRALGCVNRPVSDFAAWKITSVTLLPENAREGLKNPSNQSVLQVGIQNRLAIAVLFPNLEISLTDAEESEIKKIQLTPQEWLPTAWRESHSDFLRQGAPAGEIFSSALPISIPQNAAGYRVRIFYTEK</sequence>
<feature type="binding site" evidence="6">
    <location>
        <position position="158"/>
    </location>
    <ligand>
        <name>S-adenosyl-L-methionine</name>
        <dbReference type="ChEBI" id="CHEBI:59789"/>
    </ligand>
</feature>
<feature type="binding site" evidence="6">
    <location>
        <position position="202"/>
    </location>
    <ligand>
        <name>S-adenosyl-L-methionine</name>
        <dbReference type="ChEBI" id="CHEBI:59789"/>
    </ligand>
</feature>
<dbReference type="InterPro" id="IPR029063">
    <property type="entry name" value="SAM-dependent_MTases_sf"/>
</dbReference>
<keyword evidence="7" id="KW-0689">Ribosomal protein</keyword>
<dbReference type="GO" id="GO:0005829">
    <property type="term" value="C:cytosol"/>
    <property type="evidence" value="ECO:0007669"/>
    <property type="project" value="TreeGrafter"/>
</dbReference>
<feature type="binding site" evidence="6">
    <location>
        <position position="246"/>
    </location>
    <ligand>
        <name>S-adenosyl-L-methionine</name>
        <dbReference type="ChEBI" id="CHEBI:59789"/>
    </ligand>
</feature>
<evidence type="ECO:0000256" key="3">
    <source>
        <dbReference type="ARBA" id="ARBA00022603"/>
    </source>
</evidence>
<dbReference type="PANTHER" id="PTHR43648:SF1">
    <property type="entry name" value="ELECTRON TRANSFER FLAVOPROTEIN BETA SUBUNIT LYSINE METHYLTRANSFERASE"/>
    <property type="match status" value="1"/>
</dbReference>
<dbReference type="InterPro" id="IPR050078">
    <property type="entry name" value="Ribosomal_L11_MeTrfase_PrmA"/>
</dbReference>
<dbReference type="KEGG" id="pdq:CL55_00002130"/>